<dbReference type="PANTHER" id="PTHR43113:SF1">
    <property type="entry name" value="1,4-DIHYDROXY-2-NAPHTHOYL-COA SYNTHASE, PEROXISOMAL"/>
    <property type="match status" value="1"/>
</dbReference>
<protein>
    <submittedName>
        <fullName evidence="2">Enoyl-CoA hydratase/isomerase family protein</fullName>
    </submittedName>
</protein>
<dbReference type="AlphaFoldDB" id="A0A932M2H4"/>
<evidence type="ECO:0000313" key="3">
    <source>
        <dbReference type="Proteomes" id="UP000741360"/>
    </source>
</evidence>
<dbReference type="GO" id="GO:0009234">
    <property type="term" value="P:menaquinone biosynthetic process"/>
    <property type="evidence" value="ECO:0007669"/>
    <property type="project" value="TreeGrafter"/>
</dbReference>
<evidence type="ECO:0000256" key="1">
    <source>
        <dbReference type="RuleBase" id="RU003707"/>
    </source>
</evidence>
<dbReference type="SUPFAM" id="SSF52096">
    <property type="entry name" value="ClpP/crotonase"/>
    <property type="match status" value="1"/>
</dbReference>
<dbReference type="InterPro" id="IPR029045">
    <property type="entry name" value="ClpP/crotonase-like_dom_sf"/>
</dbReference>
<dbReference type="Proteomes" id="UP000741360">
    <property type="component" value="Unassembled WGS sequence"/>
</dbReference>
<dbReference type="Gene3D" id="3.90.226.10">
    <property type="entry name" value="2-enoyl-CoA Hydratase, Chain A, domain 1"/>
    <property type="match status" value="1"/>
</dbReference>
<name>A0A932M2H4_UNCTE</name>
<dbReference type="GO" id="GO:0005829">
    <property type="term" value="C:cytosol"/>
    <property type="evidence" value="ECO:0007669"/>
    <property type="project" value="TreeGrafter"/>
</dbReference>
<dbReference type="InterPro" id="IPR001753">
    <property type="entry name" value="Enoyl-CoA_hydra/iso"/>
</dbReference>
<sequence>MAYFSPKPAEGFHFNSILYTKKDWVATITVNRPQVFNAMNTEVLEEMAQALLDVSWDDSIAVLVLTAAGEKAFCTGGDVNEYATTMLRRPRNYWKWFTYFDRVITLLLDLGKPAIARINGMVVGGGNELHLACDLSIAAEHARIRQIGPSVGSVPAGGATQWLPVLIGDRRAREMCFVNEWVEARQALEWGLVNQVVPYKELDGAVAALCEKLINKFPECTRYTKEQVNFWKKLSWAATVGHARDWLTLHYSSIEPYEGMRAFVEKRPVDFIGLRKRAATGGSSEFLWGPYTQTCPSCQAKGIPETFRFCGSCGASLKQ</sequence>
<accession>A0A932M2H4</accession>
<organism evidence="2 3">
    <name type="scientific">Tectimicrobiota bacterium</name>
    <dbReference type="NCBI Taxonomy" id="2528274"/>
    <lineage>
        <taxon>Bacteria</taxon>
        <taxon>Pseudomonadati</taxon>
        <taxon>Nitrospinota/Tectimicrobiota group</taxon>
        <taxon>Candidatus Tectimicrobiota</taxon>
    </lineage>
</organism>
<dbReference type="Pfam" id="PF00378">
    <property type="entry name" value="ECH_1"/>
    <property type="match status" value="1"/>
</dbReference>
<dbReference type="GO" id="GO:0008935">
    <property type="term" value="F:1,4-dihydroxy-2-naphthoyl-CoA synthase activity"/>
    <property type="evidence" value="ECO:0007669"/>
    <property type="project" value="TreeGrafter"/>
</dbReference>
<dbReference type="PANTHER" id="PTHR43113">
    <property type="entry name" value="NUCLEOSIDE-DIPHOSPHATE-SUGAR EPIMERASE"/>
    <property type="match status" value="1"/>
</dbReference>
<gene>
    <name evidence="2" type="ORF">HYY65_12840</name>
</gene>
<reference evidence="2" key="1">
    <citation type="submission" date="2020-07" db="EMBL/GenBank/DDBJ databases">
        <title>Huge and variable diversity of episymbiotic CPR bacteria and DPANN archaea in groundwater ecosystems.</title>
        <authorList>
            <person name="He C.Y."/>
            <person name="Keren R."/>
            <person name="Whittaker M."/>
            <person name="Farag I.F."/>
            <person name="Doudna J."/>
            <person name="Cate J.H.D."/>
            <person name="Banfield J.F."/>
        </authorList>
    </citation>
    <scope>NUCLEOTIDE SEQUENCE</scope>
    <source>
        <strain evidence="2">NC_groundwater_717_Ag_S-0.2um_59_8</strain>
    </source>
</reference>
<evidence type="ECO:0000313" key="2">
    <source>
        <dbReference type="EMBL" id="MBI3015911.1"/>
    </source>
</evidence>
<dbReference type="InterPro" id="IPR018376">
    <property type="entry name" value="Enoyl-CoA_hyd/isom_CS"/>
</dbReference>
<dbReference type="CDD" id="cd06558">
    <property type="entry name" value="crotonase-like"/>
    <property type="match status" value="1"/>
</dbReference>
<comment type="similarity">
    <text evidence="1">Belongs to the enoyl-CoA hydratase/isomerase family.</text>
</comment>
<comment type="caution">
    <text evidence="2">The sequence shown here is derived from an EMBL/GenBank/DDBJ whole genome shotgun (WGS) entry which is preliminary data.</text>
</comment>
<dbReference type="PROSITE" id="PS00166">
    <property type="entry name" value="ENOYL_COA_HYDRATASE"/>
    <property type="match status" value="1"/>
</dbReference>
<proteinExistence type="inferred from homology"/>
<dbReference type="EMBL" id="JACPSX010000246">
    <property type="protein sequence ID" value="MBI3015911.1"/>
    <property type="molecule type" value="Genomic_DNA"/>
</dbReference>